<dbReference type="EMBL" id="MCGQ01000079">
    <property type="protein sequence ID" value="OXY87148.1"/>
    <property type="molecule type" value="Genomic_DNA"/>
</dbReference>
<feature type="region of interest" description="Disordered" evidence="1">
    <location>
        <begin position="86"/>
        <end position="116"/>
    </location>
</feature>
<protein>
    <submittedName>
        <fullName evidence="2">Uncharacterized protein</fullName>
    </submittedName>
</protein>
<feature type="compositionally biased region" description="Polar residues" evidence="1">
    <location>
        <begin position="88"/>
        <end position="97"/>
    </location>
</feature>
<dbReference type="AlphaFoldDB" id="A0A233RUS4"/>
<dbReference type="InterPro" id="IPR039261">
    <property type="entry name" value="FNR_nucleotide-bd"/>
</dbReference>
<feature type="compositionally biased region" description="Basic residues" evidence="1">
    <location>
        <begin position="99"/>
        <end position="116"/>
    </location>
</feature>
<accession>A0A233RUS4</accession>
<evidence type="ECO:0000256" key="1">
    <source>
        <dbReference type="SAM" id="MobiDB-lite"/>
    </source>
</evidence>
<comment type="caution">
    <text evidence="2">The sequence shown here is derived from an EMBL/GenBank/DDBJ whole genome shotgun (WGS) entry which is preliminary data.</text>
</comment>
<reference evidence="2 3" key="1">
    <citation type="submission" date="2016-07" db="EMBL/GenBank/DDBJ databases">
        <title>Draft genome of Streptomyces diastatochromogenes.</title>
        <authorList>
            <person name="Podduturi R."/>
            <person name="Lukassen M.B."/>
            <person name="Clausen N."/>
            <person name="Nielsen J.L."/>
            <person name="Jorgensen N.O."/>
        </authorList>
    </citation>
    <scope>NUCLEOTIDE SEQUENCE [LARGE SCALE GENOMIC DNA]</scope>
    <source>
        <strain evidence="2 3">DSM 40608</strain>
    </source>
</reference>
<evidence type="ECO:0000313" key="3">
    <source>
        <dbReference type="Proteomes" id="UP000215483"/>
    </source>
</evidence>
<sequence>MSAPVLLLVMTAAGASYPARFQLAHVLSREPRETEPPTGRLDAARFRLTVLIDGLVDVSEADHWRLCGTHGVVLDAQRVLAGWACPATGSTRNSSSPGRARRHRPPRGAQHRRSSQ</sequence>
<dbReference type="Proteomes" id="UP000215483">
    <property type="component" value="Unassembled WGS sequence"/>
</dbReference>
<name>A0A233RUS4_STRDA</name>
<proteinExistence type="predicted"/>
<keyword evidence="3" id="KW-1185">Reference proteome</keyword>
<gene>
    <name evidence="2" type="ORF">BEK98_44160</name>
</gene>
<organism evidence="2 3">
    <name type="scientific">Streptomyces diastatochromogenes</name>
    <dbReference type="NCBI Taxonomy" id="42236"/>
    <lineage>
        <taxon>Bacteria</taxon>
        <taxon>Bacillati</taxon>
        <taxon>Actinomycetota</taxon>
        <taxon>Actinomycetes</taxon>
        <taxon>Kitasatosporales</taxon>
        <taxon>Streptomycetaceae</taxon>
        <taxon>Streptomyces</taxon>
    </lineage>
</organism>
<evidence type="ECO:0000313" key="2">
    <source>
        <dbReference type="EMBL" id="OXY87148.1"/>
    </source>
</evidence>
<dbReference type="SUPFAM" id="SSF52343">
    <property type="entry name" value="Ferredoxin reductase-like, C-terminal NADP-linked domain"/>
    <property type="match status" value="1"/>
</dbReference>